<gene>
    <name evidence="3" type="ORF">AMJ87_09725</name>
</gene>
<sequence>MRIVGGNAKGRRLKVSKKGTRPTKGIVREAIFNIVHPFVHNSRVLDIFAGSGALGIEALSRGAQYCVFIEKKTKALTDNIAKLSMDKNTYVIRADFRSGLSNLKGQQFDLIFCDPPYRKNYVEKVITIVAKQQLLRKNGVIIAEHAPGESFTIPRDYSIYKQKRYGDTCVTFLVHKTRMDANTIP</sequence>
<dbReference type="PIRSF" id="PIRSF004553">
    <property type="entry name" value="CHP00095"/>
    <property type="match status" value="1"/>
</dbReference>
<reference evidence="3 4" key="1">
    <citation type="journal article" date="2015" name="Microbiome">
        <title>Genomic resolution of linkages in carbon, nitrogen, and sulfur cycling among widespread estuary sediment bacteria.</title>
        <authorList>
            <person name="Baker B.J."/>
            <person name="Lazar C.S."/>
            <person name="Teske A.P."/>
            <person name="Dick G.J."/>
        </authorList>
    </citation>
    <scope>NUCLEOTIDE SEQUENCE [LARGE SCALE GENOMIC DNA]</scope>
    <source>
        <strain evidence="3">SM23_60</strain>
    </source>
</reference>
<dbReference type="GO" id="GO:0031167">
    <property type="term" value="P:rRNA methylation"/>
    <property type="evidence" value="ECO:0007669"/>
    <property type="project" value="InterPro"/>
</dbReference>
<dbReference type="AlphaFoldDB" id="A0A0S8GB83"/>
<organism evidence="3 4">
    <name type="scientific">candidate division WOR_3 bacterium SM23_60</name>
    <dbReference type="NCBI Taxonomy" id="1703780"/>
    <lineage>
        <taxon>Bacteria</taxon>
        <taxon>Bacteria division WOR-3</taxon>
    </lineage>
</organism>
<evidence type="ECO:0000256" key="1">
    <source>
        <dbReference type="ARBA" id="ARBA00022603"/>
    </source>
</evidence>
<dbReference type="CDD" id="cd02440">
    <property type="entry name" value="AdoMet_MTases"/>
    <property type="match status" value="1"/>
</dbReference>
<dbReference type="InterPro" id="IPR004398">
    <property type="entry name" value="RNA_MeTrfase_RsmD"/>
</dbReference>
<proteinExistence type="predicted"/>
<accession>A0A0S8GB83</accession>
<evidence type="ECO:0000313" key="4">
    <source>
        <dbReference type="Proteomes" id="UP000051096"/>
    </source>
</evidence>
<comment type="caution">
    <text evidence="3">The sequence shown here is derived from an EMBL/GenBank/DDBJ whole genome shotgun (WGS) entry which is preliminary data.</text>
</comment>
<dbReference type="Proteomes" id="UP000051096">
    <property type="component" value="Unassembled WGS sequence"/>
</dbReference>
<dbReference type="PANTHER" id="PTHR43542:SF1">
    <property type="entry name" value="METHYLTRANSFERASE"/>
    <property type="match status" value="1"/>
</dbReference>
<keyword evidence="1" id="KW-0489">Methyltransferase</keyword>
<dbReference type="EMBL" id="LJUO01000108">
    <property type="protein sequence ID" value="KPK69937.1"/>
    <property type="molecule type" value="Genomic_DNA"/>
</dbReference>
<dbReference type="PANTHER" id="PTHR43542">
    <property type="entry name" value="METHYLTRANSFERASE"/>
    <property type="match status" value="1"/>
</dbReference>
<evidence type="ECO:0000256" key="2">
    <source>
        <dbReference type="ARBA" id="ARBA00022679"/>
    </source>
</evidence>
<dbReference type="PROSITE" id="PS00092">
    <property type="entry name" value="N6_MTASE"/>
    <property type="match status" value="1"/>
</dbReference>
<evidence type="ECO:0000313" key="3">
    <source>
        <dbReference type="EMBL" id="KPK69937.1"/>
    </source>
</evidence>
<keyword evidence="2" id="KW-0808">Transferase</keyword>
<dbReference type="PATRIC" id="fig|1703780.3.peg.1064"/>
<dbReference type="InterPro" id="IPR002052">
    <property type="entry name" value="DNA_methylase_N6_adenine_CS"/>
</dbReference>
<dbReference type="Gene3D" id="3.40.50.150">
    <property type="entry name" value="Vaccinia Virus protein VP39"/>
    <property type="match status" value="1"/>
</dbReference>
<dbReference type="GO" id="GO:0008168">
    <property type="term" value="F:methyltransferase activity"/>
    <property type="evidence" value="ECO:0007669"/>
    <property type="project" value="UniProtKB-KW"/>
</dbReference>
<evidence type="ECO:0008006" key="5">
    <source>
        <dbReference type="Google" id="ProtNLM"/>
    </source>
</evidence>
<name>A0A0S8GB83_UNCW3</name>
<dbReference type="Pfam" id="PF03602">
    <property type="entry name" value="Cons_hypoth95"/>
    <property type="match status" value="1"/>
</dbReference>
<dbReference type="InterPro" id="IPR029063">
    <property type="entry name" value="SAM-dependent_MTases_sf"/>
</dbReference>
<dbReference type="NCBIfam" id="TIGR00095">
    <property type="entry name" value="16S rRNA (guanine(966)-N(2))-methyltransferase RsmD"/>
    <property type="match status" value="1"/>
</dbReference>
<dbReference type="GO" id="GO:0003676">
    <property type="term" value="F:nucleic acid binding"/>
    <property type="evidence" value="ECO:0007669"/>
    <property type="project" value="InterPro"/>
</dbReference>
<dbReference type="SUPFAM" id="SSF53335">
    <property type="entry name" value="S-adenosyl-L-methionine-dependent methyltransferases"/>
    <property type="match status" value="1"/>
</dbReference>
<protein>
    <recommendedName>
        <fullName evidence="5">16S rRNA (Guanine(966)-N(2))-methyltransferase RsmD</fullName>
    </recommendedName>
</protein>